<dbReference type="Gene3D" id="3.40.50.300">
    <property type="entry name" value="P-loop containing nucleotide triphosphate hydrolases"/>
    <property type="match status" value="1"/>
</dbReference>
<sequence>MTDDPLLTSLLAAVAAAPDDVPLRLHVAELLTTAHRPADALAHCSHVLALEPGNPAALTLLRRITGALTSGAPAAARTEPPTGPLPTPGFDWAKAEQQVADIRFTEPAPSDDAGSPPTEDFRAPERPTVRLSDVGGMDEVKQRLELAFLGPVRNPDMARQFGATARGGLLLYGPPGCGKTFIARAVAGELGAKFVEIGIADVLDMWVGRSERNLAEIFRTARRNAPCVLFLDEVDALGQKRSHLTHSGSLRNTVNQLLSEMDSATGANDGVFVLGATNHPWDLDSALRRPGRFDRMLLVLPPDPQARASILRHHLRERPVAELDVVKVVKATEHYSGADIAHVCDTAAERALAASMRSGTVQALTTRDLLAAAREVTPSTGPWFAAARNVALFGNTDGSYDDLAAYLKRHRNL</sequence>
<evidence type="ECO:0000256" key="4">
    <source>
        <dbReference type="RuleBase" id="RU003651"/>
    </source>
</evidence>
<organism evidence="6 7">
    <name type="scientific">Pseudonocardia sulfidoxydans NBRC 16205</name>
    <dbReference type="NCBI Taxonomy" id="1223511"/>
    <lineage>
        <taxon>Bacteria</taxon>
        <taxon>Bacillati</taxon>
        <taxon>Actinomycetota</taxon>
        <taxon>Actinomycetes</taxon>
        <taxon>Pseudonocardiales</taxon>
        <taxon>Pseudonocardiaceae</taxon>
        <taxon>Pseudonocardia</taxon>
    </lineage>
</organism>
<evidence type="ECO:0000259" key="5">
    <source>
        <dbReference type="SMART" id="SM00382"/>
    </source>
</evidence>
<dbReference type="InterPro" id="IPR003960">
    <property type="entry name" value="ATPase_AAA_CS"/>
</dbReference>
<dbReference type="SUPFAM" id="SSF52540">
    <property type="entry name" value="P-loop containing nucleoside triphosphate hydrolases"/>
    <property type="match status" value="1"/>
</dbReference>
<dbReference type="InterPro" id="IPR041569">
    <property type="entry name" value="AAA_lid_3"/>
</dbReference>
<dbReference type="InterPro" id="IPR011990">
    <property type="entry name" value="TPR-like_helical_dom_sf"/>
</dbReference>
<dbReference type="PROSITE" id="PS00674">
    <property type="entry name" value="AAA"/>
    <property type="match status" value="1"/>
</dbReference>
<dbReference type="PANTHER" id="PTHR23077:SF171">
    <property type="entry name" value="NUCLEAR VALOSIN-CONTAINING PROTEIN-LIKE"/>
    <property type="match status" value="1"/>
</dbReference>
<dbReference type="SUPFAM" id="SSF48452">
    <property type="entry name" value="TPR-like"/>
    <property type="match status" value="1"/>
</dbReference>
<evidence type="ECO:0000256" key="2">
    <source>
        <dbReference type="ARBA" id="ARBA00022840"/>
    </source>
</evidence>
<evidence type="ECO:0000256" key="3">
    <source>
        <dbReference type="ARBA" id="ARBA00023054"/>
    </source>
</evidence>
<evidence type="ECO:0000256" key="1">
    <source>
        <dbReference type="ARBA" id="ARBA00022741"/>
    </source>
</evidence>
<dbReference type="Pfam" id="PF17862">
    <property type="entry name" value="AAA_lid_3"/>
    <property type="match status" value="1"/>
</dbReference>
<dbReference type="EMBL" id="BJVJ01000018">
    <property type="protein sequence ID" value="GEL23327.1"/>
    <property type="molecule type" value="Genomic_DNA"/>
</dbReference>
<keyword evidence="2 4" id="KW-0067">ATP-binding</keyword>
<dbReference type="Pfam" id="PF00004">
    <property type="entry name" value="AAA"/>
    <property type="match status" value="1"/>
</dbReference>
<feature type="domain" description="AAA+ ATPase" evidence="5">
    <location>
        <begin position="165"/>
        <end position="303"/>
    </location>
</feature>
<gene>
    <name evidence="6" type="ORF">PSU4_22810</name>
</gene>
<dbReference type="InterPro" id="IPR003593">
    <property type="entry name" value="AAA+_ATPase"/>
</dbReference>
<dbReference type="InterPro" id="IPR003959">
    <property type="entry name" value="ATPase_AAA_core"/>
</dbReference>
<dbReference type="FunFam" id="3.40.50.300:FF:001025">
    <property type="entry name" value="ATPase family, AAA domain-containing 2B"/>
    <property type="match status" value="1"/>
</dbReference>
<evidence type="ECO:0000313" key="6">
    <source>
        <dbReference type="EMBL" id="GEL23327.1"/>
    </source>
</evidence>
<dbReference type="InterPro" id="IPR050168">
    <property type="entry name" value="AAA_ATPase_domain"/>
</dbReference>
<reference evidence="6 7" key="1">
    <citation type="submission" date="2019-07" db="EMBL/GenBank/DDBJ databases">
        <title>Whole genome shotgun sequence of Pseudonocardia sulfidoxydans NBRC 16205.</title>
        <authorList>
            <person name="Hosoyama A."/>
            <person name="Uohara A."/>
            <person name="Ohji S."/>
            <person name="Ichikawa N."/>
        </authorList>
    </citation>
    <scope>NUCLEOTIDE SEQUENCE [LARGE SCALE GENOMIC DNA]</scope>
    <source>
        <strain evidence="6 7">NBRC 16205</strain>
    </source>
</reference>
<dbReference type="OrthoDB" id="9809379at2"/>
<name>A0A511DFM6_9PSEU</name>
<comment type="similarity">
    <text evidence="4">Belongs to the AAA ATPase family.</text>
</comment>
<dbReference type="AlphaFoldDB" id="A0A511DFM6"/>
<keyword evidence="1 4" id="KW-0547">Nucleotide-binding</keyword>
<evidence type="ECO:0000313" key="7">
    <source>
        <dbReference type="Proteomes" id="UP000321685"/>
    </source>
</evidence>
<dbReference type="InterPro" id="IPR027417">
    <property type="entry name" value="P-loop_NTPase"/>
</dbReference>
<dbReference type="GO" id="GO:0005524">
    <property type="term" value="F:ATP binding"/>
    <property type="evidence" value="ECO:0007669"/>
    <property type="project" value="UniProtKB-KW"/>
</dbReference>
<dbReference type="GO" id="GO:0016887">
    <property type="term" value="F:ATP hydrolysis activity"/>
    <property type="evidence" value="ECO:0007669"/>
    <property type="project" value="InterPro"/>
</dbReference>
<keyword evidence="3" id="KW-0175">Coiled coil</keyword>
<dbReference type="PANTHER" id="PTHR23077">
    <property type="entry name" value="AAA-FAMILY ATPASE"/>
    <property type="match status" value="1"/>
</dbReference>
<dbReference type="Proteomes" id="UP000321685">
    <property type="component" value="Unassembled WGS sequence"/>
</dbReference>
<comment type="caution">
    <text evidence="6">The sequence shown here is derived from an EMBL/GenBank/DDBJ whole genome shotgun (WGS) entry which is preliminary data.</text>
</comment>
<protein>
    <submittedName>
        <fullName evidence="6">ATPase AAA</fullName>
    </submittedName>
</protein>
<accession>A0A511DFM6</accession>
<keyword evidence="7" id="KW-1185">Reference proteome</keyword>
<dbReference type="RefSeq" id="WP_147106208.1">
    <property type="nucleotide sequence ID" value="NZ_BJVJ01000018.1"/>
</dbReference>
<proteinExistence type="inferred from homology"/>
<dbReference type="Gene3D" id="1.10.8.60">
    <property type="match status" value="1"/>
</dbReference>
<dbReference type="SMART" id="SM00382">
    <property type="entry name" value="AAA"/>
    <property type="match status" value="1"/>
</dbReference>